<reference evidence="4 6" key="2">
    <citation type="journal article" date="2015" name="Genome Announc.">
        <title>Expanding the biotechnology potential of lactobacilli through comparative genomics of 213 strains and associated genera.</title>
        <authorList>
            <person name="Sun Z."/>
            <person name="Harris H.M."/>
            <person name="McCann A."/>
            <person name="Guo C."/>
            <person name="Argimon S."/>
            <person name="Zhang W."/>
            <person name="Yang X."/>
            <person name="Jeffery I.B."/>
            <person name="Cooney J.C."/>
            <person name="Kagawa T.F."/>
            <person name="Liu W."/>
            <person name="Song Y."/>
            <person name="Salvetti E."/>
            <person name="Wrobel A."/>
            <person name="Rasinkangas P."/>
            <person name="Parkhill J."/>
            <person name="Rea M.C."/>
            <person name="O'Sullivan O."/>
            <person name="Ritari J."/>
            <person name="Douillard F.P."/>
            <person name="Paul Ross R."/>
            <person name="Yang R."/>
            <person name="Briner A.E."/>
            <person name="Felis G.E."/>
            <person name="de Vos W.M."/>
            <person name="Barrangou R."/>
            <person name="Klaenhammer T.R."/>
            <person name="Caufield P.W."/>
            <person name="Cui Y."/>
            <person name="Zhang H."/>
            <person name="O'Toole P.W."/>
        </authorList>
    </citation>
    <scope>NUCLEOTIDE SEQUENCE [LARGE SCALE GENOMIC DNA]</scope>
    <source>
        <strain evidence="4 6">DSM 23908</strain>
    </source>
</reference>
<keyword evidence="1" id="KW-0378">Hydrolase</keyword>
<dbReference type="SUPFAM" id="SSF53474">
    <property type="entry name" value="alpha/beta-Hydrolases"/>
    <property type="match status" value="1"/>
</dbReference>
<dbReference type="EMBL" id="CAKC01000040">
    <property type="protein sequence ID" value="CCI86868.1"/>
    <property type="molecule type" value="Genomic_DNA"/>
</dbReference>
<proteinExistence type="predicted"/>
<dbReference type="Proteomes" id="UP000051521">
    <property type="component" value="Unassembled WGS sequence"/>
</dbReference>
<dbReference type="PATRIC" id="fig|1423751.3.peg.405"/>
<dbReference type="InterPro" id="IPR050300">
    <property type="entry name" value="GDXG_lipolytic_enzyme"/>
</dbReference>
<reference evidence="3 5" key="1">
    <citation type="submission" date="2012-06" db="EMBL/GenBank/DDBJ databases">
        <title>Draft genome sequence of Lactobacillus gigeriorum CRBIP 24.85T, isolated from chicken crop.</title>
        <authorList>
            <person name="Cousin S."/>
            <person name="Ma L."/>
            <person name="Creno S."/>
            <person name="Clermont D."/>
            <person name="Loux V."/>
            <person name="Bizet C."/>
            <person name="Bouchier C."/>
        </authorList>
    </citation>
    <scope>NUCLEOTIDE SEQUENCE [LARGE SCALE GENOMIC DNA]</scope>
    <source>
        <strain evidence="5">CRBIP 24.85T</strain>
        <strain evidence="3">Type strain: CRBIP 24.85</strain>
    </source>
</reference>
<protein>
    <submittedName>
        <fullName evidence="3">Esterase</fullName>
    </submittedName>
</protein>
<accession>I7LFQ2</accession>
<dbReference type="Gene3D" id="3.40.50.1820">
    <property type="entry name" value="alpha/beta hydrolase"/>
    <property type="match status" value="1"/>
</dbReference>
<dbReference type="Proteomes" id="UP000009326">
    <property type="component" value="Unassembled WGS sequence"/>
</dbReference>
<sequence>MTIIKNNIIYDQNHQLATDIYFPNDTTTNTKILIFWHGGGWFRGNKESVKEFGISFANAGFMTFIPEYRLAPKHIYPAAHDDALTFVNWLLESHYTDDDDQKNIFQIGASVGGNMAIYLAGKFGFPTVTWSAPVEFSDWFKNHIDTKPSPVAKEEFGLIDRHQIAASFYKYFAQTYAGTANEAVLAKINAKSFDLTNLGPLLMINSADELTPITSVLDFINYLSTKNLPSQLMVIPGHGHAMDYAKEYLDESLDYLFQIAKRHR</sequence>
<dbReference type="AlphaFoldDB" id="I7LFQ2"/>
<dbReference type="STRING" id="1423751.FC38_GL000384"/>
<dbReference type="GO" id="GO:0016787">
    <property type="term" value="F:hydrolase activity"/>
    <property type="evidence" value="ECO:0007669"/>
    <property type="project" value="UniProtKB-KW"/>
</dbReference>
<evidence type="ECO:0000313" key="3">
    <source>
        <dbReference type="EMBL" id="CCI86868.1"/>
    </source>
</evidence>
<name>I7LFQ2_9LACO</name>
<keyword evidence="6" id="KW-1185">Reference proteome</keyword>
<organism evidence="3 5">
    <name type="scientific">Lactobacillus gigeriorum DSM 23908 = CRBIP 24.85</name>
    <dbReference type="NCBI Taxonomy" id="1423751"/>
    <lineage>
        <taxon>Bacteria</taxon>
        <taxon>Bacillati</taxon>
        <taxon>Bacillota</taxon>
        <taxon>Bacilli</taxon>
        <taxon>Lactobacillales</taxon>
        <taxon>Lactobacillaceae</taxon>
        <taxon>Lactobacillus</taxon>
    </lineage>
</organism>
<dbReference type="InterPro" id="IPR029058">
    <property type="entry name" value="AB_hydrolase_fold"/>
</dbReference>
<evidence type="ECO:0000259" key="2">
    <source>
        <dbReference type="Pfam" id="PF07859"/>
    </source>
</evidence>
<evidence type="ECO:0000256" key="1">
    <source>
        <dbReference type="ARBA" id="ARBA00022801"/>
    </source>
</evidence>
<dbReference type="EMBL" id="AYZO01000013">
    <property type="protein sequence ID" value="KRN12286.1"/>
    <property type="molecule type" value="Genomic_DNA"/>
</dbReference>
<dbReference type="PANTHER" id="PTHR48081">
    <property type="entry name" value="AB HYDROLASE SUPERFAMILY PROTEIN C4A8.06C"/>
    <property type="match status" value="1"/>
</dbReference>
<gene>
    <name evidence="3" type="ORF">BN52_09145</name>
    <name evidence="4" type="ORF">FC38_GL000384</name>
</gene>
<dbReference type="InterPro" id="IPR013094">
    <property type="entry name" value="AB_hydrolase_3"/>
</dbReference>
<dbReference type="Pfam" id="PF07859">
    <property type="entry name" value="Abhydrolase_3"/>
    <property type="match status" value="1"/>
</dbReference>
<evidence type="ECO:0000313" key="4">
    <source>
        <dbReference type="EMBL" id="KRN12286.1"/>
    </source>
</evidence>
<dbReference type="OrthoDB" id="9815425at2"/>
<dbReference type="RefSeq" id="WP_008472935.1">
    <property type="nucleotide sequence ID" value="NZ_AYZO01000013.1"/>
</dbReference>
<evidence type="ECO:0000313" key="6">
    <source>
        <dbReference type="Proteomes" id="UP000051521"/>
    </source>
</evidence>
<feature type="domain" description="Alpha/beta hydrolase fold-3" evidence="2">
    <location>
        <begin position="33"/>
        <end position="241"/>
    </location>
</feature>
<comment type="caution">
    <text evidence="3">The sequence shown here is derived from an EMBL/GenBank/DDBJ whole genome shotgun (WGS) entry which is preliminary data.</text>
</comment>
<evidence type="ECO:0000313" key="5">
    <source>
        <dbReference type="Proteomes" id="UP000009326"/>
    </source>
</evidence>